<evidence type="ECO:0000256" key="1">
    <source>
        <dbReference type="SAM" id="MobiDB-lite"/>
    </source>
</evidence>
<dbReference type="InterPro" id="IPR010902">
    <property type="entry name" value="NUMOD4"/>
</dbReference>
<reference evidence="3 4" key="1">
    <citation type="submission" date="2012-12" db="EMBL/GenBank/DDBJ databases">
        <title>Whole genome shotgun sequence of Gordonia aichiensis NBRC 108223.</title>
        <authorList>
            <person name="Isaki-Nakamura S."/>
            <person name="Hosoyama A."/>
            <person name="Tsuchikane K."/>
            <person name="Ando Y."/>
            <person name="Baba S."/>
            <person name="Ohji S."/>
            <person name="Hamada M."/>
            <person name="Tamura T."/>
            <person name="Yamazoe A."/>
            <person name="Yamazaki S."/>
            <person name="Fujita N."/>
        </authorList>
    </citation>
    <scope>NUCLEOTIDE SEQUENCE [LARGE SCALE GENOMIC DNA]</scope>
    <source>
        <strain evidence="3 4">NBRC 108223</strain>
    </source>
</reference>
<dbReference type="EMBL" id="BANR01000003">
    <property type="protein sequence ID" value="GAC47482.1"/>
    <property type="molecule type" value="Genomic_DNA"/>
</dbReference>
<feature type="region of interest" description="Disordered" evidence="1">
    <location>
        <begin position="1"/>
        <end position="39"/>
    </location>
</feature>
<dbReference type="RefSeq" id="WP_005170907.1">
    <property type="nucleotide sequence ID" value="NZ_BANR01000003.1"/>
</dbReference>
<evidence type="ECO:0000259" key="2">
    <source>
        <dbReference type="Pfam" id="PF07463"/>
    </source>
</evidence>
<dbReference type="Pfam" id="PF07463">
    <property type="entry name" value="NUMOD4"/>
    <property type="match status" value="1"/>
</dbReference>
<dbReference type="InterPro" id="IPR044925">
    <property type="entry name" value="His-Me_finger_sf"/>
</dbReference>
<gene>
    <name evidence="3" type="ORF">GOACH_03_05040</name>
</gene>
<evidence type="ECO:0000313" key="3">
    <source>
        <dbReference type="EMBL" id="GAC47482.1"/>
    </source>
</evidence>
<dbReference type="STRING" id="1220583.GOACH_03_05040"/>
<evidence type="ECO:0000313" key="4">
    <source>
        <dbReference type="Proteomes" id="UP000010988"/>
    </source>
</evidence>
<name>L7KHS4_9ACTN</name>
<accession>L7KHS4</accession>
<dbReference type="Proteomes" id="UP000010988">
    <property type="component" value="Unassembled WGS sequence"/>
</dbReference>
<sequence>MPPNDESRPSGAAPEPCSDSSGTDDSRSPRPADTGEQWQPISGYLGLYDVSNHGRVWSRPRRVTDARGHRYTRPGRILAHAHDHVGHSVVNLHRDGVMRQHRVRALVLGAFVGPRPAGLECRSRNGDYSDCSLANLTYGTHSAIMRSVVDNGHHAQAGRTHCPAGHRYDAENTSVGWVDGRLRRHCRTCRRARARARSASSGGDRT</sequence>
<protein>
    <recommendedName>
        <fullName evidence="2">NUMOD4 domain-containing protein</fullName>
    </recommendedName>
</protein>
<dbReference type="AlphaFoldDB" id="L7KHS4"/>
<dbReference type="Gene3D" id="3.90.75.20">
    <property type="match status" value="1"/>
</dbReference>
<keyword evidence="4" id="KW-1185">Reference proteome</keyword>
<comment type="caution">
    <text evidence="3">The sequence shown here is derived from an EMBL/GenBank/DDBJ whole genome shotgun (WGS) entry which is preliminary data.</text>
</comment>
<dbReference type="GO" id="GO:0016788">
    <property type="term" value="F:hydrolase activity, acting on ester bonds"/>
    <property type="evidence" value="ECO:0007669"/>
    <property type="project" value="InterPro"/>
</dbReference>
<dbReference type="OrthoDB" id="6631788at2"/>
<dbReference type="SUPFAM" id="SSF54060">
    <property type="entry name" value="His-Me finger endonucleases"/>
    <property type="match status" value="1"/>
</dbReference>
<proteinExistence type="predicted"/>
<dbReference type="eggNOG" id="ENOG5032MNQ">
    <property type="taxonomic scope" value="Bacteria"/>
</dbReference>
<feature type="domain" description="NUMOD4" evidence="2">
    <location>
        <begin position="36"/>
        <end position="92"/>
    </location>
</feature>
<organism evidence="3 4">
    <name type="scientific">Gordonia aichiensis NBRC 108223</name>
    <dbReference type="NCBI Taxonomy" id="1220583"/>
    <lineage>
        <taxon>Bacteria</taxon>
        <taxon>Bacillati</taxon>
        <taxon>Actinomycetota</taxon>
        <taxon>Actinomycetes</taxon>
        <taxon>Mycobacteriales</taxon>
        <taxon>Gordoniaceae</taxon>
        <taxon>Gordonia</taxon>
    </lineage>
</organism>